<evidence type="ECO:0000313" key="3">
    <source>
        <dbReference type="Proteomes" id="UP001217044"/>
    </source>
</evidence>
<dbReference type="Proteomes" id="UP001217044">
    <property type="component" value="Chromosome"/>
</dbReference>
<evidence type="ECO:0000313" key="2">
    <source>
        <dbReference type="EMBL" id="WDA58069.1"/>
    </source>
</evidence>
<name>A0ABY7UYS3_9DEIO</name>
<dbReference type="RefSeq" id="WP_273987989.1">
    <property type="nucleotide sequence ID" value="NZ_BAABQT010000003.1"/>
</dbReference>
<organism evidence="2 3">
    <name type="scientific">Deinococcus aquaticus</name>
    <dbReference type="NCBI Taxonomy" id="328692"/>
    <lineage>
        <taxon>Bacteria</taxon>
        <taxon>Thermotogati</taxon>
        <taxon>Deinococcota</taxon>
        <taxon>Deinococci</taxon>
        <taxon>Deinococcales</taxon>
        <taxon>Deinococcaceae</taxon>
        <taxon>Deinococcus</taxon>
    </lineage>
</organism>
<proteinExistence type="predicted"/>
<keyword evidence="3" id="KW-1185">Reference proteome</keyword>
<sequence length="382" mass="39282">MSNEMNGGVSKRSLLMLGGLAALALNKDTRRALVTGSRDVWSGAQHTLQDTVKPTLAQGLTQGLAQAQELSQGLAHEAARRGQSAAQLIREEGVPRASSLLSSVLDEVATVAGGLAGTAGELAGTAQERAGVLAGTLAESTQTVTKQGRRKAGRLLSAAQHTAGDTLVGAQGAGKELLATVHDRVSSTLHEVADGAQTRQRRMDRTLKQARRDAERELAAGRRALSPAKLQKAVDRKVAPLQKELARELKVLEKQTRRARRDDRSGGPAGSLTALALIGTGAVVLARVPAARQGILSAVEGVSPEAAQSLRQAGRNARNLIGTAWLERIEENKATPAPGAAQATQAATTGSSAGGAVAPDAPAAARTAAESGKPAGDTKPTN</sequence>
<feature type="compositionally biased region" description="Low complexity" evidence="1">
    <location>
        <begin position="334"/>
        <end position="372"/>
    </location>
</feature>
<gene>
    <name evidence="2" type="ORF">M8445_12035</name>
</gene>
<protein>
    <submittedName>
        <fullName evidence="2">Alginate biosynthesis protein AlgP</fullName>
    </submittedName>
</protein>
<dbReference type="EMBL" id="CP115165">
    <property type="protein sequence ID" value="WDA58069.1"/>
    <property type="molecule type" value="Genomic_DNA"/>
</dbReference>
<reference evidence="2 3" key="1">
    <citation type="submission" date="2022-12" db="EMBL/GenBank/DDBJ databases">
        <title>Genome Sequence of Deinococcus aquaticus Type Strain PB314.</title>
        <authorList>
            <person name="Albert C."/>
            <person name="Hill J."/>
            <person name="Boren L."/>
            <person name="Scholz-Ng S."/>
            <person name="Fatema N."/>
            <person name="Grosso R."/>
            <person name="Soboslay E."/>
            <person name="Tuohy J."/>
        </authorList>
    </citation>
    <scope>NUCLEOTIDE SEQUENCE [LARGE SCALE GENOMIC DNA]</scope>
    <source>
        <strain evidence="2 3">PB-314</strain>
    </source>
</reference>
<feature type="region of interest" description="Disordered" evidence="1">
    <location>
        <begin position="333"/>
        <end position="382"/>
    </location>
</feature>
<accession>A0ABY7UYS3</accession>
<evidence type="ECO:0000256" key="1">
    <source>
        <dbReference type="SAM" id="MobiDB-lite"/>
    </source>
</evidence>